<feature type="compositionally biased region" description="Basic and acidic residues" evidence="1">
    <location>
        <begin position="473"/>
        <end position="485"/>
    </location>
</feature>
<dbReference type="GeneID" id="17294383"/>
<dbReference type="AlphaFoldDB" id="L1IP94"/>
<dbReference type="RefSeq" id="XP_005824620.1">
    <property type="nucleotide sequence ID" value="XM_005824563.1"/>
</dbReference>
<feature type="compositionally biased region" description="Basic and acidic residues" evidence="1">
    <location>
        <begin position="89"/>
        <end position="103"/>
    </location>
</feature>
<feature type="region of interest" description="Disordered" evidence="1">
    <location>
        <begin position="462"/>
        <end position="518"/>
    </location>
</feature>
<dbReference type="KEGG" id="gtt:GUITHDRAFT_144906"/>
<feature type="region of interest" description="Disordered" evidence="1">
    <location>
        <begin position="535"/>
        <end position="589"/>
    </location>
</feature>
<gene>
    <name evidence="2" type="ORF">GUITHDRAFT_144906</name>
</gene>
<proteinExistence type="predicted"/>
<name>L1IP94_GUITC</name>
<feature type="compositionally biased region" description="Polar residues" evidence="1">
    <location>
        <begin position="540"/>
        <end position="549"/>
    </location>
</feature>
<feature type="compositionally biased region" description="Acidic residues" evidence="1">
    <location>
        <begin position="557"/>
        <end position="573"/>
    </location>
</feature>
<accession>L1IP94</accession>
<reference evidence="4" key="2">
    <citation type="submission" date="2012-11" db="EMBL/GenBank/DDBJ databases">
        <authorList>
            <person name="Kuo A."/>
            <person name="Curtis B.A."/>
            <person name="Tanifuji G."/>
            <person name="Burki F."/>
            <person name="Gruber A."/>
            <person name="Irimia M."/>
            <person name="Maruyama S."/>
            <person name="Arias M.C."/>
            <person name="Ball S.G."/>
            <person name="Gile G.H."/>
            <person name="Hirakawa Y."/>
            <person name="Hopkins J.F."/>
            <person name="Rensing S.A."/>
            <person name="Schmutz J."/>
            <person name="Symeonidi A."/>
            <person name="Elias M."/>
            <person name="Eveleigh R.J."/>
            <person name="Herman E.K."/>
            <person name="Klute M.J."/>
            <person name="Nakayama T."/>
            <person name="Obornik M."/>
            <person name="Reyes-Prieto A."/>
            <person name="Armbrust E.V."/>
            <person name="Aves S.J."/>
            <person name="Beiko R.G."/>
            <person name="Coutinho P."/>
            <person name="Dacks J.B."/>
            <person name="Durnford D.G."/>
            <person name="Fast N.M."/>
            <person name="Green B.R."/>
            <person name="Grisdale C."/>
            <person name="Hempe F."/>
            <person name="Henrissat B."/>
            <person name="Hoppner M.P."/>
            <person name="Ishida K.-I."/>
            <person name="Kim E."/>
            <person name="Koreny L."/>
            <person name="Kroth P.G."/>
            <person name="Liu Y."/>
            <person name="Malik S.-B."/>
            <person name="Maier U.G."/>
            <person name="McRose D."/>
            <person name="Mock T."/>
            <person name="Neilson J.A."/>
            <person name="Onodera N.T."/>
            <person name="Poole A.M."/>
            <person name="Pritham E.J."/>
            <person name="Richards T.A."/>
            <person name="Rocap G."/>
            <person name="Roy S.W."/>
            <person name="Sarai C."/>
            <person name="Schaack S."/>
            <person name="Shirato S."/>
            <person name="Slamovits C.H."/>
            <person name="Spencer D.F."/>
            <person name="Suzuki S."/>
            <person name="Worden A.Z."/>
            <person name="Zauner S."/>
            <person name="Barry K."/>
            <person name="Bell C."/>
            <person name="Bharti A.K."/>
            <person name="Crow J.A."/>
            <person name="Grimwood J."/>
            <person name="Kramer R."/>
            <person name="Lindquist E."/>
            <person name="Lucas S."/>
            <person name="Salamov A."/>
            <person name="McFadden G.I."/>
            <person name="Lane C.E."/>
            <person name="Keeling P.J."/>
            <person name="Gray M.W."/>
            <person name="Grigoriev I.V."/>
            <person name="Archibald J.M."/>
        </authorList>
    </citation>
    <scope>NUCLEOTIDE SEQUENCE</scope>
    <source>
        <strain evidence="4">CCMP2712</strain>
    </source>
</reference>
<evidence type="ECO:0000313" key="4">
    <source>
        <dbReference type="Proteomes" id="UP000011087"/>
    </source>
</evidence>
<dbReference type="Proteomes" id="UP000011087">
    <property type="component" value="Unassembled WGS sequence"/>
</dbReference>
<dbReference type="PaxDb" id="55529-EKX37640"/>
<protein>
    <submittedName>
        <fullName evidence="2 3">Uncharacterized protein</fullName>
    </submittedName>
</protein>
<reference evidence="2 4" key="1">
    <citation type="journal article" date="2012" name="Nature">
        <title>Algal genomes reveal evolutionary mosaicism and the fate of nucleomorphs.</title>
        <authorList>
            <consortium name="DOE Joint Genome Institute"/>
            <person name="Curtis B.A."/>
            <person name="Tanifuji G."/>
            <person name="Burki F."/>
            <person name="Gruber A."/>
            <person name="Irimia M."/>
            <person name="Maruyama S."/>
            <person name="Arias M.C."/>
            <person name="Ball S.G."/>
            <person name="Gile G.H."/>
            <person name="Hirakawa Y."/>
            <person name="Hopkins J.F."/>
            <person name="Kuo A."/>
            <person name="Rensing S.A."/>
            <person name="Schmutz J."/>
            <person name="Symeonidi A."/>
            <person name="Elias M."/>
            <person name="Eveleigh R.J."/>
            <person name="Herman E.K."/>
            <person name="Klute M.J."/>
            <person name="Nakayama T."/>
            <person name="Obornik M."/>
            <person name="Reyes-Prieto A."/>
            <person name="Armbrust E.V."/>
            <person name="Aves S.J."/>
            <person name="Beiko R.G."/>
            <person name="Coutinho P."/>
            <person name="Dacks J.B."/>
            <person name="Durnford D.G."/>
            <person name="Fast N.M."/>
            <person name="Green B.R."/>
            <person name="Grisdale C.J."/>
            <person name="Hempel F."/>
            <person name="Henrissat B."/>
            <person name="Hoppner M.P."/>
            <person name="Ishida K."/>
            <person name="Kim E."/>
            <person name="Koreny L."/>
            <person name="Kroth P.G."/>
            <person name="Liu Y."/>
            <person name="Malik S.B."/>
            <person name="Maier U.G."/>
            <person name="McRose D."/>
            <person name="Mock T."/>
            <person name="Neilson J.A."/>
            <person name="Onodera N.T."/>
            <person name="Poole A.M."/>
            <person name="Pritham E.J."/>
            <person name="Richards T.A."/>
            <person name="Rocap G."/>
            <person name="Roy S.W."/>
            <person name="Sarai C."/>
            <person name="Schaack S."/>
            <person name="Shirato S."/>
            <person name="Slamovits C.H."/>
            <person name="Spencer D.F."/>
            <person name="Suzuki S."/>
            <person name="Worden A.Z."/>
            <person name="Zauner S."/>
            <person name="Barry K."/>
            <person name="Bell C."/>
            <person name="Bharti A.K."/>
            <person name="Crow J.A."/>
            <person name="Grimwood J."/>
            <person name="Kramer R."/>
            <person name="Lindquist E."/>
            <person name="Lucas S."/>
            <person name="Salamov A."/>
            <person name="McFadden G.I."/>
            <person name="Lane C.E."/>
            <person name="Keeling P.J."/>
            <person name="Gray M.W."/>
            <person name="Grigoriev I.V."/>
            <person name="Archibald J.M."/>
        </authorList>
    </citation>
    <scope>NUCLEOTIDE SEQUENCE</scope>
    <source>
        <strain evidence="2 4">CCMP2712</strain>
    </source>
</reference>
<evidence type="ECO:0000313" key="3">
    <source>
        <dbReference type="EnsemblProtists" id="EKX37640"/>
    </source>
</evidence>
<dbReference type="HOGENOM" id="CLU_463424_0_0_1"/>
<reference evidence="3" key="3">
    <citation type="submission" date="2015-06" db="UniProtKB">
        <authorList>
            <consortium name="EnsemblProtists"/>
        </authorList>
    </citation>
    <scope>IDENTIFICATION</scope>
</reference>
<evidence type="ECO:0000313" key="2">
    <source>
        <dbReference type="EMBL" id="EKX37640.1"/>
    </source>
</evidence>
<sequence length="589" mass="66191">MFNIGKLFPYSEASGSRRIVYHHMDGDDELICVPRHGRGADRLTARCMVATQSSDDDGDEDDGEDIDPSKTALRAFGVARLQAGPQPSRDAESSTRGYEGGRDVFSRDTSRLARPDMTGPSDLIRPELCRELKTQSRWTKQEGCEVKVNLLVSQVKLLVFKVKLLVSKANSPRVLLVFKVKLLVFKVKLLVFKIKLLVSKANSPRVLLVFKVNLLVLKVNLLAFKVKLLVLLTASCQGAEVGRRRTMASQKSATRETGATYKKNACCQTPPEIVLEFRGTPRAAAPSGAAGDSISKIRSQVEKTVRQGKSDSIVRGTRMRKMSEMMVTKLKQSCLDKANVYRGCLLSDNACKLLCFHVWATCKCLRAPPRSSSSVQLQTEDVRFNQLHDDFCKVEEQLQLLQQEKHDWEASRRHLQSQRILDQEASALLRKDLEHQRELCDYLSAQLQSTNDKLYRLQKQLRRSDDVAAEQVEESRSRKDEHQEQQQEQQQQQEEEEAPPAPPALPQRDEDWTPNRASVFDVKQARLVRALVPLVEKMGSPNTQPSVGSPDTRWQDEDGGNDQPIEEGGEDEERGGGGENFHAFQGVLV</sequence>
<dbReference type="EnsemblProtists" id="EKX37640">
    <property type="protein sequence ID" value="EKX37640"/>
    <property type="gene ID" value="GUITHDRAFT_144906"/>
</dbReference>
<organism evidence="2">
    <name type="scientific">Guillardia theta (strain CCMP2712)</name>
    <name type="common">Cryptophyte</name>
    <dbReference type="NCBI Taxonomy" id="905079"/>
    <lineage>
        <taxon>Eukaryota</taxon>
        <taxon>Cryptophyceae</taxon>
        <taxon>Pyrenomonadales</taxon>
        <taxon>Geminigeraceae</taxon>
        <taxon>Guillardia</taxon>
    </lineage>
</organism>
<keyword evidence="4" id="KW-1185">Reference proteome</keyword>
<dbReference type="EMBL" id="JH993057">
    <property type="protein sequence ID" value="EKX37640.1"/>
    <property type="molecule type" value="Genomic_DNA"/>
</dbReference>
<evidence type="ECO:0000256" key="1">
    <source>
        <dbReference type="SAM" id="MobiDB-lite"/>
    </source>
</evidence>
<feature type="region of interest" description="Disordered" evidence="1">
    <location>
        <begin position="83"/>
        <end position="103"/>
    </location>
</feature>